<dbReference type="OrthoDB" id="244285at2"/>
<dbReference type="PANTHER" id="PTHR43844:SF2">
    <property type="entry name" value="SYNTHASE, VITAMIN-B12 INDEPENDENT, PUTATIVE (AFU_ORTHOLOGUE AFUA_3G12060)-RELATED"/>
    <property type="match status" value="1"/>
</dbReference>
<proteinExistence type="predicted"/>
<evidence type="ECO:0000313" key="4">
    <source>
        <dbReference type="Proteomes" id="UP000235598"/>
    </source>
</evidence>
<protein>
    <submittedName>
        <fullName evidence="3">Methionine synthase</fullName>
    </submittedName>
</protein>
<dbReference type="GO" id="GO:0003871">
    <property type="term" value="F:5-methyltetrahydropteroyltriglutamate-homocysteine S-methyltransferase activity"/>
    <property type="evidence" value="ECO:0007669"/>
    <property type="project" value="InterPro"/>
</dbReference>
<dbReference type="InterPro" id="IPR038071">
    <property type="entry name" value="UROD/MetE-like_sf"/>
</dbReference>
<feature type="region of interest" description="Disordered" evidence="1">
    <location>
        <begin position="130"/>
        <end position="151"/>
    </location>
</feature>
<dbReference type="GO" id="GO:0008270">
    <property type="term" value="F:zinc ion binding"/>
    <property type="evidence" value="ECO:0007669"/>
    <property type="project" value="InterPro"/>
</dbReference>
<sequence>MKGITMSSIRVSHAGSLPRTEQLIAANAARFDDNFNNDEFQRLLQDSVVDLVAKQKELGITDVNDGEYGHAMAAAKDYGAWWHYSFERTGGLELRDVDFFSAEPVRSEPGNVQLTSFPDRRDRNLFPGVYTDGTAGADTGTQPQFPTATGPVTYIGQDKVQRDIENLRVACEKAGVDPSTAYINSLGPSSAARITNEYYDTDEEFIWAMADVFREEYLAITEAGFIVQIDDPSIAENFDQINPEPSYEDYRAFTRPRIEALNHALRGIDPQRVRFHTCWGSWHGPHVTDLPFAEIVDDVLGINAAGITFEAANVRHEHEWRIWEDTKLPEGKYLIPGIVSHSTNVVEHPELVADRIERFARLVGPENVVASTDCGLGGRIHPEIAWAKLETLAQGAEIASKRLS</sequence>
<dbReference type="Proteomes" id="UP000235598">
    <property type="component" value="Unassembled WGS sequence"/>
</dbReference>
<accession>A0A2N6VN97</accession>
<dbReference type="AlphaFoldDB" id="A0A2N6VN97"/>
<gene>
    <name evidence="3" type="ORF">CJ199_05705</name>
</gene>
<feature type="compositionally biased region" description="Low complexity" evidence="1">
    <location>
        <begin position="131"/>
        <end position="141"/>
    </location>
</feature>
<dbReference type="GO" id="GO:0009086">
    <property type="term" value="P:methionine biosynthetic process"/>
    <property type="evidence" value="ECO:0007669"/>
    <property type="project" value="InterPro"/>
</dbReference>
<organism evidence="3 4">
    <name type="scientific">Brevibacterium paucivorans</name>
    <dbReference type="NCBI Taxonomy" id="170994"/>
    <lineage>
        <taxon>Bacteria</taxon>
        <taxon>Bacillati</taxon>
        <taxon>Actinomycetota</taxon>
        <taxon>Actinomycetes</taxon>
        <taxon>Micrococcales</taxon>
        <taxon>Brevibacteriaceae</taxon>
        <taxon>Brevibacterium</taxon>
    </lineage>
</organism>
<reference evidence="3 4" key="1">
    <citation type="submission" date="2017-09" db="EMBL/GenBank/DDBJ databases">
        <title>Bacterial strain isolated from the female urinary microbiota.</title>
        <authorList>
            <person name="Thomas-White K."/>
            <person name="Kumar N."/>
            <person name="Forster S."/>
            <person name="Putonti C."/>
            <person name="Lawley T."/>
            <person name="Wolfe A.J."/>
        </authorList>
    </citation>
    <scope>NUCLEOTIDE SEQUENCE [LARGE SCALE GENOMIC DNA]</scope>
    <source>
        <strain evidence="3 4">UMB1301</strain>
    </source>
</reference>
<evidence type="ECO:0000313" key="3">
    <source>
        <dbReference type="EMBL" id="PMD05508.1"/>
    </source>
</evidence>
<dbReference type="InterPro" id="IPR002629">
    <property type="entry name" value="Met_Synth_C/arc"/>
</dbReference>
<dbReference type="EMBL" id="PNHK01000002">
    <property type="protein sequence ID" value="PMD05508.1"/>
    <property type="molecule type" value="Genomic_DNA"/>
</dbReference>
<comment type="caution">
    <text evidence="3">The sequence shown here is derived from an EMBL/GenBank/DDBJ whole genome shotgun (WGS) entry which is preliminary data.</text>
</comment>
<dbReference type="Gene3D" id="3.20.20.210">
    <property type="match status" value="1"/>
</dbReference>
<evidence type="ECO:0000259" key="2">
    <source>
        <dbReference type="Pfam" id="PF01717"/>
    </source>
</evidence>
<dbReference type="PANTHER" id="PTHR43844">
    <property type="entry name" value="METHIONINE SYNTHASE"/>
    <property type="match status" value="1"/>
</dbReference>
<dbReference type="CDD" id="cd03311">
    <property type="entry name" value="CIMS_C_terminal_like"/>
    <property type="match status" value="1"/>
</dbReference>
<dbReference type="SUPFAM" id="SSF51726">
    <property type="entry name" value="UROD/MetE-like"/>
    <property type="match status" value="1"/>
</dbReference>
<evidence type="ECO:0000256" key="1">
    <source>
        <dbReference type="SAM" id="MobiDB-lite"/>
    </source>
</evidence>
<dbReference type="Pfam" id="PF01717">
    <property type="entry name" value="Meth_synt_2"/>
    <property type="match status" value="1"/>
</dbReference>
<feature type="domain" description="Cobalamin-independent methionine synthase MetE C-terminal/archaeal" evidence="2">
    <location>
        <begin position="204"/>
        <end position="390"/>
    </location>
</feature>
<name>A0A2N6VN97_9MICO</name>